<proteinExistence type="predicted"/>
<dbReference type="SUPFAM" id="SSF50475">
    <property type="entry name" value="FMN-binding split barrel"/>
    <property type="match status" value="1"/>
</dbReference>
<dbReference type="Pfam" id="PF01243">
    <property type="entry name" value="PNPOx_N"/>
    <property type="match status" value="1"/>
</dbReference>
<gene>
    <name evidence="3" type="ordered locus">Ngar_c22890</name>
</gene>
<accession>K0ICX7</accession>
<dbReference type="BioCyc" id="CNIT1237085:G1324-2287-MONOMER"/>
<dbReference type="GO" id="GO:0070967">
    <property type="term" value="F:coenzyme F420 binding"/>
    <property type="evidence" value="ECO:0007669"/>
    <property type="project" value="TreeGrafter"/>
</dbReference>
<feature type="domain" description="Pyridoxamine 5'-phosphate oxidase N-terminal" evidence="2">
    <location>
        <begin position="17"/>
        <end position="149"/>
    </location>
</feature>
<dbReference type="PANTHER" id="PTHR35176">
    <property type="entry name" value="HEME OXYGENASE HI_0854-RELATED"/>
    <property type="match status" value="1"/>
</dbReference>
<dbReference type="OrthoDB" id="139492at2157"/>
<dbReference type="AlphaFoldDB" id="K0ICX7"/>
<evidence type="ECO:0000313" key="3">
    <source>
        <dbReference type="EMBL" id="AFU59216.1"/>
    </source>
</evidence>
<dbReference type="EMBL" id="CP002408">
    <property type="protein sequence ID" value="AFU59216.1"/>
    <property type="molecule type" value="Genomic_DNA"/>
</dbReference>
<sequence>MRFTLADRAAKPLDEGELSDLLNKPNILRLAMIDARDGMPLVHPVWYYYKDWKFFAAVDRDGAKARSLRKNPNVYFLVDIDPDDSPPRGVRGKGVAQVIDDPDYATKVTAHNVLRYLGSLEGKVAQKLIEMSKDSSVVEITPRYMATWKF</sequence>
<dbReference type="STRING" id="1237085.Ngar_c22890"/>
<dbReference type="InterPro" id="IPR052019">
    <property type="entry name" value="F420H2_bilvrd_red/Heme_oxyg"/>
</dbReference>
<keyword evidence="1" id="KW-0560">Oxidoreductase</keyword>
<reference evidence="3 4" key="1">
    <citation type="journal article" date="2012" name="Environ. Microbiol.">
        <title>The genome of the ammonia-oxidizing Candidatus Nitrososphaera gargensis: insights into metabolic versatility and environmental adaptations.</title>
        <authorList>
            <person name="Spang A."/>
            <person name="Poehlein A."/>
            <person name="Offre P."/>
            <person name="Zumbragel S."/>
            <person name="Haider S."/>
            <person name="Rychlik N."/>
            <person name="Nowka B."/>
            <person name="Schmeisser C."/>
            <person name="Lebedeva E.V."/>
            <person name="Rattei T."/>
            <person name="Bohm C."/>
            <person name="Schmid M."/>
            <person name="Galushko A."/>
            <person name="Hatzenpichler R."/>
            <person name="Weinmaier T."/>
            <person name="Daniel R."/>
            <person name="Schleper C."/>
            <person name="Spieck E."/>
            <person name="Streit W."/>
            <person name="Wagner M."/>
        </authorList>
    </citation>
    <scope>NUCLEOTIDE SEQUENCE [LARGE SCALE GENOMIC DNA]</scope>
    <source>
        <strain evidence="4">Ga9.2</strain>
    </source>
</reference>
<dbReference type="HOGENOM" id="CLU_123922_5_1_2"/>
<dbReference type="Proteomes" id="UP000008037">
    <property type="component" value="Chromosome"/>
</dbReference>
<dbReference type="Gene3D" id="2.30.110.10">
    <property type="entry name" value="Electron Transport, Fmn-binding Protein, Chain A"/>
    <property type="match status" value="1"/>
</dbReference>
<dbReference type="PANTHER" id="PTHR35176:SF6">
    <property type="entry name" value="HEME OXYGENASE HI_0854-RELATED"/>
    <property type="match status" value="1"/>
</dbReference>
<evidence type="ECO:0000313" key="4">
    <source>
        <dbReference type="Proteomes" id="UP000008037"/>
    </source>
</evidence>
<protein>
    <submittedName>
        <fullName evidence="3">Putative pyridoxamine 5'-phosphate oxidase FMN-binding protein</fullName>
    </submittedName>
</protein>
<name>K0ICX7_NITGG</name>
<keyword evidence="4" id="KW-1185">Reference proteome</keyword>
<dbReference type="InParanoid" id="K0ICX7"/>
<organism evidence="3 4">
    <name type="scientific">Nitrososphaera gargensis (strain Ga9.2)</name>
    <dbReference type="NCBI Taxonomy" id="1237085"/>
    <lineage>
        <taxon>Archaea</taxon>
        <taxon>Nitrososphaerota</taxon>
        <taxon>Nitrososphaeria</taxon>
        <taxon>Nitrososphaerales</taxon>
        <taxon>Nitrososphaeraceae</taxon>
        <taxon>Nitrososphaera</taxon>
    </lineage>
</organism>
<dbReference type="GeneID" id="13796152"/>
<evidence type="ECO:0000259" key="2">
    <source>
        <dbReference type="Pfam" id="PF01243"/>
    </source>
</evidence>
<dbReference type="InterPro" id="IPR011576">
    <property type="entry name" value="Pyridox_Oxase_N"/>
</dbReference>
<dbReference type="KEGG" id="nga:Ngar_c22890"/>
<dbReference type="RefSeq" id="WP_015019751.1">
    <property type="nucleotide sequence ID" value="NC_018719.1"/>
</dbReference>
<dbReference type="GO" id="GO:0016627">
    <property type="term" value="F:oxidoreductase activity, acting on the CH-CH group of donors"/>
    <property type="evidence" value="ECO:0007669"/>
    <property type="project" value="TreeGrafter"/>
</dbReference>
<dbReference type="GO" id="GO:0005829">
    <property type="term" value="C:cytosol"/>
    <property type="evidence" value="ECO:0007669"/>
    <property type="project" value="TreeGrafter"/>
</dbReference>
<evidence type="ECO:0000256" key="1">
    <source>
        <dbReference type="ARBA" id="ARBA00023002"/>
    </source>
</evidence>
<dbReference type="InterPro" id="IPR012349">
    <property type="entry name" value="Split_barrel_FMN-bd"/>
</dbReference>